<dbReference type="STRING" id="331657.A0A4U0WAB2"/>
<evidence type="ECO:0000256" key="5">
    <source>
        <dbReference type="RuleBase" id="RU367072"/>
    </source>
</evidence>
<feature type="domain" description="MMS19 N-terminal" evidence="7">
    <location>
        <begin position="40"/>
        <end position="300"/>
    </location>
</feature>
<dbReference type="InterPro" id="IPR011989">
    <property type="entry name" value="ARM-like"/>
</dbReference>
<dbReference type="Pfam" id="PF12460">
    <property type="entry name" value="MMS19_C"/>
    <property type="match status" value="1"/>
</dbReference>
<comment type="subcellular location">
    <subcellularLocation>
        <location evidence="1 5">Nucleus</location>
    </subcellularLocation>
</comment>
<dbReference type="SUPFAM" id="SSF48371">
    <property type="entry name" value="ARM repeat"/>
    <property type="match status" value="1"/>
</dbReference>
<dbReference type="Proteomes" id="UP000308768">
    <property type="component" value="Unassembled WGS sequence"/>
</dbReference>
<evidence type="ECO:0000313" key="8">
    <source>
        <dbReference type="EMBL" id="TKA58676.1"/>
    </source>
</evidence>
<evidence type="ECO:0000256" key="2">
    <source>
        <dbReference type="ARBA" id="ARBA00009340"/>
    </source>
</evidence>
<dbReference type="AlphaFoldDB" id="A0A4U0WAB2"/>
<comment type="similarity">
    <text evidence="2 5">Belongs to the MET18/MMS19 family.</text>
</comment>
<evidence type="ECO:0000259" key="6">
    <source>
        <dbReference type="Pfam" id="PF12460"/>
    </source>
</evidence>
<dbReference type="GO" id="GO:0005634">
    <property type="term" value="C:nucleus"/>
    <property type="evidence" value="ECO:0007669"/>
    <property type="project" value="UniProtKB-SubCell"/>
</dbReference>
<protein>
    <recommendedName>
        <fullName evidence="5">MMS19 nucleotide excision repair protein</fullName>
    </recommendedName>
</protein>
<evidence type="ECO:0000256" key="4">
    <source>
        <dbReference type="ARBA" id="ARBA00023242"/>
    </source>
</evidence>
<reference evidence="8 9" key="1">
    <citation type="submission" date="2017-03" db="EMBL/GenBank/DDBJ databases">
        <title>Genomes of endolithic fungi from Antarctica.</title>
        <authorList>
            <person name="Coleine C."/>
            <person name="Masonjones S."/>
            <person name="Stajich J.E."/>
        </authorList>
    </citation>
    <scope>NUCLEOTIDE SEQUENCE [LARGE SCALE GENOMIC DNA]</scope>
    <source>
        <strain evidence="8 9">CCFEE 5187</strain>
    </source>
</reference>
<keyword evidence="5" id="KW-0227">DNA damage</keyword>
<dbReference type="PANTHER" id="PTHR12891">
    <property type="entry name" value="DNA REPAIR/TRANSCRIPTION PROTEIN MET18/MMS19"/>
    <property type="match status" value="1"/>
</dbReference>
<keyword evidence="9" id="KW-1185">Reference proteome</keyword>
<keyword evidence="3" id="KW-0677">Repeat</keyword>
<dbReference type="InterPro" id="IPR024687">
    <property type="entry name" value="MMS19_C"/>
</dbReference>
<dbReference type="InterPro" id="IPR016024">
    <property type="entry name" value="ARM-type_fold"/>
</dbReference>
<keyword evidence="4 5" id="KW-0539">Nucleus</keyword>
<evidence type="ECO:0000259" key="7">
    <source>
        <dbReference type="Pfam" id="PF14500"/>
    </source>
</evidence>
<evidence type="ECO:0000256" key="1">
    <source>
        <dbReference type="ARBA" id="ARBA00004123"/>
    </source>
</evidence>
<dbReference type="EMBL" id="NAJN01002040">
    <property type="protein sequence ID" value="TKA58676.1"/>
    <property type="molecule type" value="Genomic_DNA"/>
</dbReference>
<accession>A0A4U0WAB2</accession>
<proteinExistence type="inferred from homology"/>
<name>A0A4U0WAB2_9PEZI</name>
<dbReference type="InterPro" id="IPR039920">
    <property type="entry name" value="MMS19"/>
</dbReference>
<dbReference type="PANTHER" id="PTHR12891:SF0">
    <property type="entry name" value="MMS19 NUCLEOTIDE EXCISION REPAIR PROTEIN HOMOLOG"/>
    <property type="match status" value="1"/>
</dbReference>
<dbReference type="InterPro" id="IPR029240">
    <property type="entry name" value="MMS19_N"/>
</dbReference>
<keyword evidence="5" id="KW-0234">DNA repair</keyword>
<dbReference type="GO" id="GO:0051604">
    <property type="term" value="P:protein maturation"/>
    <property type="evidence" value="ECO:0007669"/>
    <property type="project" value="UniProtKB-UniRule"/>
</dbReference>
<comment type="function">
    <text evidence="5">Key component of the cytosolic iron-sulfur protein assembly (CIA) complex, a multiprotein complex that mediates the incorporation of iron-sulfur cluster into apoproteins specifically involved in DNA metabolism and genomic integrity. In the CIA complex, MMS19 acts as an adapter between early-acting CIA components and a subset of cellular target iron-sulfur proteins.</text>
</comment>
<evidence type="ECO:0000313" key="9">
    <source>
        <dbReference type="Proteomes" id="UP000308768"/>
    </source>
</evidence>
<dbReference type="Gene3D" id="1.25.10.10">
    <property type="entry name" value="Leucine-rich Repeat Variant"/>
    <property type="match status" value="2"/>
</dbReference>
<feature type="domain" description="MMS19 C-terminal" evidence="6">
    <location>
        <begin position="550"/>
        <end position="980"/>
    </location>
</feature>
<organism evidence="8 9">
    <name type="scientific">Cryomyces minteri</name>
    <dbReference type="NCBI Taxonomy" id="331657"/>
    <lineage>
        <taxon>Eukaryota</taxon>
        <taxon>Fungi</taxon>
        <taxon>Dikarya</taxon>
        <taxon>Ascomycota</taxon>
        <taxon>Pezizomycotina</taxon>
        <taxon>Dothideomycetes</taxon>
        <taxon>Dothideomycetes incertae sedis</taxon>
        <taxon>Cryomyces</taxon>
    </lineage>
</organism>
<dbReference type="OrthoDB" id="342900at2759"/>
<dbReference type="GO" id="GO:0097361">
    <property type="term" value="C:cytosolic [4Fe-4S] assembly targeting complex"/>
    <property type="evidence" value="ECO:0007669"/>
    <property type="project" value="UniProtKB-UniRule"/>
</dbReference>
<comment type="caution">
    <text evidence="8">The sequence shown here is derived from an EMBL/GenBank/DDBJ whole genome shotgun (WGS) entry which is preliminary data.</text>
</comment>
<dbReference type="GO" id="GO:0006281">
    <property type="term" value="P:DNA repair"/>
    <property type="evidence" value="ECO:0007669"/>
    <property type="project" value="UniProtKB-UniRule"/>
</dbReference>
<dbReference type="GO" id="GO:0016226">
    <property type="term" value="P:iron-sulfur cluster assembly"/>
    <property type="evidence" value="ECO:0007669"/>
    <property type="project" value="UniProtKB-UniRule"/>
</dbReference>
<sequence length="1034" mass="114958">MSDVQLYLFEADKNKTEATRIVFQTARRLESKELKLVDLVESLGEYLNNEEASLRSKSMAYLSEVLGAVPLKVLSRQQRALLCDFILSRIVDDSEGIGSCAKALLALEERGKWDHETAARILNTFLDYTHPLKQFKLQSERYPVLQLIDLLMAKYREPLQNLHSGEGGFMSRFVSYFDGEKDPRNLMIVFSILRVPMTEWDELFDAVFNYFPITFKPPPDDPYGITAQQLKNRLRDCIAATSDFAPYAFPALLDKLDSSSINTKRDVLQALTSCVAEYGSRTVSLYSITLWDSLKFEILNVQEEDLAQLALVALTEIARTLSKAAGAGGPLNAYIKPIAKESNEHLEDAPTKQSQAAGQILNAISRASPEASGLIVRSVLPNLFVLYRDADTTAKRRGLIEVLVQLINSNRHVYGEWRTVDIERLPSDQAASNALLKFSDQALDIMSTGLTNTPINEVSFRLVVLGGLLQLARVRQLLGDDKISRIIVLLDDVVIKEPSHGQDETKAAAITGLVEIAHQKPQLVVNTAFPAFMAELPDTDGDESVTYFPVLEAFAKLGGEEKIFDTVITRLKNKLSAAVHQEASPKYLSAILSAMLYAFSHSSLSLQGTAGRCPYFDNVILPIVDQAMQADTSSNPFDDDAIQDLVGRVCNIILRQQILEYQARPENIWHRIWRRIDADGNSNATLHAQERLKRTMILLTYFVAALRKEAPLPNSPQHMLRKNIDFCTQGQSLSPQARAASLRQISLIINKFIATSELQPTISALLSDPEDILLPTKLNDNRIRIVFAITKALVLRNHHATLSKLIPPTLDLLSDPTHGTLVALGFSTLLSPDDILIKENHCTISSLRYQKVFTLTIPTIASSIRTAEVRVKRNYLIALSGILRWLPYPIIEAEIAILVPLLLQSLDLSSNETAAVDDVKAATVGTLMTILAQNPTALNEHAGSLITRLLTTITMPDAKCAKAAPMKVRMAALQCLTLVPAQLKGEVVLPFRKQVVKKLMGALDDKRRAVRGEAVRCRSRWMDMGEKDDDEDEE</sequence>
<dbReference type="Pfam" id="PF14500">
    <property type="entry name" value="MMS19_N"/>
    <property type="match status" value="1"/>
</dbReference>
<gene>
    <name evidence="8" type="ORF">B0A49_10565</name>
</gene>
<evidence type="ECO:0000256" key="3">
    <source>
        <dbReference type="ARBA" id="ARBA00022737"/>
    </source>
</evidence>